<sequence length="356" mass="38157">MGKQKSLTEPPKDLKEAIDWLALVGGGFGGSAFGGSGKPDKLEKALTKLPGFGGVKTNVFNQIEPQGVILKLANGLGRGFLGYDSNLEFGYNGIIQKHRGYNSSYEYCNWAEDDEFTKQCALIFLGCAVTAYYCMSYVYWRCVKGGWNTQILGGSNGLDLYKFIQTLGYNGGWVSNIIGGSQMAERLRDNFHGIEDFTKVSDSVASDYPAFLNSLVQYDPSDALNRPLASCFKLAISYFELQKTNAGAITGTIDQIKEECIKLSKGESQTYITLKDRITQLLQQVASFQPNKTTEIFSQGAHHSAGQAASSSAPTSPAGPVAGTLTTLGFGGGAAAAYLFNLGGAKTLVNGLLKIG</sequence>
<name>A0AAV4LYC0_BABCB</name>
<dbReference type="Proteomes" id="UP001497744">
    <property type="component" value="Unassembled WGS sequence"/>
</dbReference>
<keyword evidence="2" id="KW-1185">Reference proteome</keyword>
<reference evidence="1 2" key="1">
    <citation type="submission" date="2021-06" db="EMBL/GenBank/DDBJ databases">
        <title>Genome sequence of Babesia caballi.</title>
        <authorList>
            <person name="Yamagishi J."/>
            <person name="Kidaka T."/>
            <person name="Ochi A."/>
        </authorList>
    </citation>
    <scope>NUCLEOTIDE SEQUENCE [LARGE SCALE GENOMIC DNA]</scope>
    <source>
        <strain evidence="1">USDA-D6B2</strain>
    </source>
</reference>
<accession>A0AAV4LYC0</accession>
<evidence type="ECO:0000313" key="2">
    <source>
        <dbReference type="Proteomes" id="UP001497744"/>
    </source>
</evidence>
<proteinExistence type="predicted"/>
<comment type="caution">
    <text evidence="1">The sequence shown here is derived from an EMBL/GenBank/DDBJ whole genome shotgun (WGS) entry which is preliminary data.</text>
</comment>
<organism evidence="1 2">
    <name type="scientific">Babesia caballi</name>
    <dbReference type="NCBI Taxonomy" id="5871"/>
    <lineage>
        <taxon>Eukaryota</taxon>
        <taxon>Sar</taxon>
        <taxon>Alveolata</taxon>
        <taxon>Apicomplexa</taxon>
        <taxon>Aconoidasida</taxon>
        <taxon>Piroplasmida</taxon>
        <taxon>Babesiidae</taxon>
        <taxon>Babesia</taxon>
    </lineage>
</organism>
<dbReference type="AlphaFoldDB" id="A0AAV4LYC0"/>
<dbReference type="GeneID" id="94196302"/>
<protein>
    <submittedName>
        <fullName evidence="1">Uncharacterized protein</fullName>
    </submittedName>
</protein>
<evidence type="ECO:0000313" key="1">
    <source>
        <dbReference type="EMBL" id="GIX64821.1"/>
    </source>
</evidence>
<gene>
    <name evidence="1" type="ORF">BcabD6B2_42560</name>
</gene>
<dbReference type="RefSeq" id="XP_067716890.1">
    <property type="nucleotide sequence ID" value="XM_067860789.1"/>
</dbReference>
<dbReference type="EMBL" id="BPLF01000003">
    <property type="protein sequence ID" value="GIX64821.1"/>
    <property type="molecule type" value="Genomic_DNA"/>
</dbReference>